<protein>
    <submittedName>
        <fullName evidence="3">Uncharacterized protein</fullName>
    </submittedName>
</protein>
<feature type="compositionally biased region" description="Pro residues" evidence="1">
    <location>
        <begin position="232"/>
        <end position="241"/>
    </location>
</feature>
<feature type="region of interest" description="Disordered" evidence="1">
    <location>
        <begin position="190"/>
        <end position="245"/>
    </location>
</feature>
<accession>A0AAD9NRE5</accession>
<keyword evidence="4" id="KW-1185">Reference proteome</keyword>
<feature type="compositionally biased region" description="Basic and acidic residues" evidence="1">
    <location>
        <begin position="190"/>
        <end position="202"/>
    </location>
</feature>
<evidence type="ECO:0000256" key="1">
    <source>
        <dbReference type="SAM" id="MobiDB-lite"/>
    </source>
</evidence>
<gene>
    <name evidence="3" type="ORF">NP493_480g03028</name>
</gene>
<name>A0AAD9NRE5_RIDPI</name>
<evidence type="ECO:0000256" key="2">
    <source>
        <dbReference type="SAM" id="Phobius"/>
    </source>
</evidence>
<feature type="transmembrane region" description="Helical" evidence="2">
    <location>
        <begin position="12"/>
        <end position="38"/>
    </location>
</feature>
<keyword evidence="2" id="KW-1133">Transmembrane helix</keyword>
<keyword evidence="2" id="KW-0812">Transmembrane</keyword>
<dbReference type="EMBL" id="JAODUO010000481">
    <property type="protein sequence ID" value="KAK2179620.1"/>
    <property type="molecule type" value="Genomic_DNA"/>
</dbReference>
<reference evidence="3" key="1">
    <citation type="journal article" date="2023" name="Mol. Biol. Evol.">
        <title>Third-Generation Sequencing Reveals the Adaptive Role of the Epigenome in Three Deep-Sea Polychaetes.</title>
        <authorList>
            <person name="Perez M."/>
            <person name="Aroh O."/>
            <person name="Sun Y."/>
            <person name="Lan Y."/>
            <person name="Juniper S.K."/>
            <person name="Young C.R."/>
            <person name="Angers B."/>
            <person name="Qian P.Y."/>
        </authorList>
    </citation>
    <scope>NUCLEOTIDE SEQUENCE</scope>
    <source>
        <strain evidence="3">R07B-5</strain>
    </source>
</reference>
<sequence length="293" mass="32861">MSVLPSGVIDGTTVPVAIVGAAGAFVVCSLLFTLALWIHRWRHSSEYESDYTDPIEAYQRRFSQVTVTREPNMNVNVNVNVNARRTSVGDLVSEGERVSAHVNPSYAIDDRENSCTVTLPRYVMGYRFIKAPSAQRRHSTALYEDVHGMELVAIPVNQSLPDLSVNSAVFRNVDNGLGATTPAAFFYRETREYERNPRERRASGPPLPPRLERRASGPPVLLTRDSRLPDVSGPPPLPPLPQTREHRFIPRQTNGRRLPRYGLGSRRWDHSVDVSQWQRVPLDTCSLEGFSVC</sequence>
<dbReference type="AlphaFoldDB" id="A0AAD9NRE5"/>
<organism evidence="3 4">
    <name type="scientific">Ridgeia piscesae</name>
    <name type="common">Tubeworm</name>
    <dbReference type="NCBI Taxonomy" id="27915"/>
    <lineage>
        <taxon>Eukaryota</taxon>
        <taxon>Metazoa</taxon>
        <taxon>Spiralia</taxon>
        <taxon>Lophotrochozoa</taxon>
        <taxon>Annelida</taxon>
        <taxon>Polychaeta</taxon>
        <taxon>Sedentaria</taxon>
        <taxon>Canalipalpata</taxon>
        <taxon>Sabellida</taxon>
        <taxon>Siboglinidae</taxon>
        <taxon>Ridgeia</taxon>
    </lineage>
</organism>
<evidence type="ECO:0000313" key="4">
    <source>
        <dbReference type="Proteomes" id="UP001209878"/>
    </source>
</evidence>
<dbReference type="Proteomes" id="UP001209878">
    <property type="component" value="Unassembled WGS sequence"/>
</dbReference>
<proteinExistence type="predicted"/>
<comment type="caution">
    <text evidence="3">The sequence shown here is derived from an EMBL/GenBank/DDBJ whole genome shotgun (WGS) entry which is preliminary data.</text>
</comment>
<evidence type="ECO:0000313" key="3">
    <source>
        <dbReference type="EMBL" id="KAK2179620.1"/>
    </source>
</evidence>
<keyword evidence="2" id="KW-0472">Membrane</keyword>